<reference evidence="2" key="1">
    <citation type="submission" date="2022-07" db="EMBL/GenBank/DDBJ databases">
        <title>Fungi with potential for degradation of polypropylene.</title>
        <authorList>
            <person name="Gostincar C."/>
        </authorList>
    </citation>
    <scope>NUCLEOTIDE SEQUENCE</scope>
    <source>
        <strain evidence="2">EXF-13308</strain>
    </source>
</reference>
<dbReference type="AlphaFoldDB" id="A0AA38S9C0"/>
<feature type="compositionally biased region" description="Basic and acidic residues" evidence="1">
    <location>
        <begin position="350"/>
        <end position="359"/>
    </location>
</feature>
<protein>
    <submittedName>
        <fullName evidence="2">Uncharacterized protein</fullName>
    </submittedName>
</protein>
<proteinExistence type="predicted"/>
<organism evidence="2 3">
    <name type="scientific">Pleurostoma richardsiae</name>
    <dbReference type="NCBI Taxonomy" id="41990"/>
    <lineage>
        <taxon>Eukaryota</taxon>
        <taxon>Fungi</taxon>
        <taxon>Dikarya</taxon>
        <taxon>Ascomycota</taxon>
        <taxon>Pezizomycotina</taxon>
        <taxon>Sordariomycetes</taxon>
        <taxon>Sordariomycetidae</taxon>
        <taxon>Calosphaeriales</taxon>
        <taxon>Pleurostomataceae</taxon>
        <taxon>Pleurostoma</taxon>
    </lineage>
</organism>
<sequence>MTSKPFSSRRDRDDASAASSDARTDYDSGIDIHRRRPRSDEFDRAVLPPLPKYKLRDPHRDQLERERLTGVAEPRYQPKSTFGTPLYFQTKFIRDLVGLEPTRLNFTAPHDVEPKDSWFELVLLDLYERVEGFAEHYFETDVDYPADNQGSPWLEDLPQQFIDYVSLISRGDPLVGGWDDLIRDSLKRRCVVSGVFAKVLEMTVFNQLLFGATDTQKKLLHYHDMELVENEGYTRAFQRAEIVRSMFPGPDELPPNFWSEVDKLALQTTRLFIPLVNSIGKVFRNHMWGQTKSIYQDIHNIVAEAAFITNVMRRSASIFRIEFPRPGAAPDMDQEDWDWDGDFYEVSKKAAEDKQKAETEATTPVTAPAGTSRGQDANAGAPPEVKDLILPREYTARVQIALWPSFKRHTAIGEKKDGGSHGATHGESISRIAKAQCIYYQGLIKEMASSPERTPLQDYIADQRREVWRRKLRKARSASRKVRWFILHVILPLAAERPGLAAYVADLGAYGNGYTGGH</sequence>
<accession>A0AA38S9C0</accession>
<feature type="region of interest" description="Disordered" evidence="1">
    <location>
        <begin position="1"/>
        <end position="43"/>
    </location>
</feature>
<feature type="compositionally biased region" description="Low complexity" evidence="1">
    <location>
        <begin position="360"/>
        <end position="369"/>
    </location>
</feature>
<feature type="compositionally biased region" description="Basic and acidic residues" evidence="1">
    <location>
        <begin position="22"/>
        <end position="43"/>
    </location>
</feature>
<comment type="caution">
    <text evidence="2">The sequence shown here is derived from an EMBL/GenBank/DDBJ whole genome shotgun (WGS) entry which is preliminary data.</text>
</comment>
<dbReference type="EMBL" id="JANBVO010000005">
    <property type="protein sequence ID" value="KAJ9151805.1"/>
    <property type="molecule type" value="Genomic_DNA"/>
</dbReference>
<feature type="region of interest" description="Disordered" evidence="1">
    <location>
        <begin position="350"/>
        <end position="383"/>
    </location>
</feature>
<keyword evidence="3" id="KW-1185">Reference proteome</keyword>
<evidence type="ECO:0000313" key="3">
    <source>
        <dbReference type="Proteomes" id="UP001174694"/>
    </source>
</evidence>
<evidence type="ECO:0000256" key="1">
    <source>
        <dbReference type="SAM" id="MobiDB-lite"/>
    </source>
</evidence>
<gene>
    <name evidence="2" type="ORF">NKR23_g2734</name>
</gene>
<dbReference type="Proteomes" id="UP001174694">
    <property type="component" value="Unassembled WGS sequence"/>
</dbReference>
<evidence type="ECO:0000313" key="2">
    <source>
        <dbReference type="EMBL" id="KAJ9151805.1"/>
    </source>
</evidence>
<name>A0AA38S9C0_9PEZI</name>